<dbReference type="SUPFAM" id="SSF52972">
    <property type="entry name" value="ITPase-like"/>
    <property type="match status" value="1"/>
</dbReference>
<dbReference type="CDD" id="cd04301">
    <property type="entry name" value="NAT_SF"/>
    <property type="match status" value="1"/>
</dbReference>
<evidence type="ECO:0000313" key="6">
    <source>
        <dbReference type="Proteomes" id="UP000886890"/>
    </source>
</evidence>
<dbReference type="InterPro" id="IPR000182">
    <property type="entry name" value="GNAT_dom"/>
</dbReference>
<feature type="domain" description="N-acetyltransferase" evidence="4">
    <location>
        <begin position="197"/>
        <end position="356"/>
    </location>
</feature>
<gene>
    <name evidence="5" type="primary">maf</name>
    <name evidence="5" type="ORF">H9734_06205</name>
</gene>
<comment type="caution">
    <text evidence="3">Lacks conserved residue(s) required for the propagation of feature annotation.</text>
</comment>
<dbReference type="InterPro" id="IPR003697">
    <property type="entry name" value="Maf-like"/>
</dbReference>
<dbReference type="GO" id="GO:0047429">
    <property type="term" value="F:nucleoside triphosphate diphosphatase activity"/>
    <property type="evidence" value="ECO:0007669"/>
    <property type="project" value="UniProtKB-EC"/>
</dbReference>
<dbReference type="EMBL" id="DXEK01000102">
    <property type="protein sequence ID" value="HIX77169.1"/>
    <property type="molecule type" value="Genomic_DNA"/>
</dbReference>
<feature type="active site" description="Proton acceptor" evidence="3">
    <location>
        <position position="69"/>
    </location>
</feature>
<comment type="catalytic activity">
    <reaction evidence="3">
        <text>dTTP + H2O = dTMP + diphosphate + H(+)</text>
        <dbReference type="Rhea" id="RHEA:28534"/>
        <dbReference type="ChEBI" id="CHEBI:15377"/>
        <dbReference type="ChEBI" id="CHEBI:15378"/>
        <dbReference type="ChEBI" id="CHEBI:33019"/>
        <dbReference type="ChEBI" id="CHEBI:37568"/>
        <dbReference type="ChEBI" id="CHEBI:63528"/>
        <dbReference type="EC" id="3.6.1.9"/>
    </reaction>
</comment>
<dbReference type="Pfam" id="PF00583">
    <property type="entry name" value="Acetyltransf_1"/>
    <property type="match status" value="1"/>
</dbReference>
<dbReference type="PANTHER" id="PTHR43213:SF5">
    <property type="entry name" value="BIFUNCTIONAL DTTP_UTP PYROPHOSPHATASE_METHYLTRANSFERASE PROTEIN-RELATED"/>
    <property type="match status" value="1"/>
</dbReference>
<dbReference type="EC" id="3.6.1.9" evidence="3"/>
<dbReference type="InterPro" id="IPR029001">
    <property type="entry name" value="ITPase-like_fam"/>
</dbReference>
<comment type="similarity">
    <text evidence="3">Belongs to the Maf family. YhdE subfamily.</text>
</comment>
<comment type="caution">
    <text evidence="5">The sequence shown here is derived from an EMBL/GenBank/DDBJ whole genome shotgun (WGS) entry which is preliminary data.</text>
</comment>
<dbReference type="InterPro" id="IPR016181">
    <property type="entry name" value="Acyl_CoA_acyltransferase"/>
</dbReference>
<feature type="site" description="Important for substrate specificity" evidence="3">
    <location>
        <position position="156"/>
    </location>
</feature>
<dbReference type="SUPFAM" id="SSF55729">
    <property type="entry name" value="Acyl-CoA N-acyltransferases (Nat)"/>
    <property type="match status" value="1"/>
</dbReference>
<dbReference type="GO" id="GO:0005737">
    <property type="term" value="C:cytoplasm"/>
    <property type="evidence" value="ECO:0007669"/>
    <property type="project" value="UniProtKB-SubCell"/>
</dbReference>
<protein>
    <recommendedName>
        <fullName evidence="3">dTTP/UTP pyrophosphatase</fullName>
        <shortName evidence="3">dTTPase/UTPase</shortName>
        <ecNumber evidence="3">3.6.1.9</ecNumber>
    </recommendedName>
    <alternativeName>
        <fullName evidence="3">Nucleoside triphosphate pyrophosphatase</fullName>
    </alternativeName>
    <alternativeName>
        <fullName evidence="3">Nucleotide pyrophosphatase</fullName>
        <shortName evidence="3">Nucleotide PPase</shortName>
    </alternativeName>
</protein>
<reference evidence="5" key="1">
    <citation type="journal article" date="2021" name="PeerJ">
        <title>Extensive microbial diversity within the chicken gut microbiome revealed by metagenomics and culture.</title>
        <authorList>
            <person name="Gilroy R."/>
            <person name="Ravi A."/>
            <person name="Getino M."/>
            <person name="Pursley I."/>
            <person name="Horton D.L."/>
            <person name="Alikhan N.F."/>
            <person name="Baker D."/>
            <person name="Gharbi K."/>
            <person name="Hall N."/>
            <person name="Watson M."/>
            <person name="Adriaenssens E.M."/>
            <person name="Foster-Nyarko E."/>
            <person name="Jarju S."/>
            <person name="Secka A."/>
            <person name="Antonio M."/>
            <person name="Oren A."/>
            <person name="Chaudhuri R.R."/>
            <person name="La Ragione R."/>
            <person name="Hildebrand F."/>
            <person name="Pallen M.J."/>
        </authorList>
    </citation>
    <scope>NUCLEOTIDE SEQUENCE</scope>
    <source>
        <strain evidence="5">CHK183-1962</strain>
    </source>
</reference>
<dbReference type="HAMAP" id="MF_00528">
    <property type="entry name" value="Maf"/>
    <property type="match status" value="1"/>
</dbReference>
<evidence type="ECO:0000259" key="4">
    <source>
        <dbReference type="PROSITE" id="PS51186"/>
    </source>
</evidence>
<accession>A0A9D1XCX2</accession>
<comment type="cofactor">
    <cofactor evidence="1 3">
        <name>a divalent metal cation</name>
        <dbReference type="ChEBI" id="CHEBI:60240"/>
    </cofactor>
</comment>
<keyword evidence="3" id="KW-0963">Cytoplasm</keyword>
<evidence type="ECO:0000256" key="2">
    <source>
        <dbReference type="ARBA" id="ARBA00022801"/>
    </source>
</evidence>
<dbReference type="Gene3D" id="3.40.630.30">
    <property type="match status" value="1"/>
</dbReference>
<dbReference type="Pfam" id="PF02545">
    <property type="entry name" value="Maf"/>
    <property type="match status" value="1"/>
</dbReference>
<proteinExistence type="inferred from homology"/>
<dbReference type="NCBIfam" id="TIGR00172">
    <property type="entry name" value="maf"/>
    <property type="match status" value="1"/>
</dbReference>
<name>A0A9D1XCX2_9FIRM</name>
<dbReference type="CDD" id="cd00555">
    <property type="entry name" value="Maf"/>
    <property type="match status" value="1"/>
</dbReference>
<keyword evidence="3" id="KW-0546">Nucleotide metabolism</keyword>
<dbReference type="GO" id="GO:0009117">
    <property type="term" value="P:nucleotide metabolic process"/>
    <property type="evidence" value="ECO:0007669"/>
    <property type="project" value="UniProtKB-KW"/>
</dbReference>
<dbReference type="AlphaFoldDB" id="A0A9D1XCX2"/>
<comment type="catalytic activity">
    <reaction evidence="3">
        <text>UTP + H2O = UMP + diphosphate + H(+)</text>
        <dbReference type="Rhea" id="RHEA:29395"/>
        <dbReference type="ChEBI" id="CHEBI:15377"/>
        <dbReference type="ChEBI" id="CHEBI:15378"/>
        <dbReference type="ChEBI" id="CHEBI:33019"/>
        <dbReference type="ChEBI" id="CHEBI:46398"/>
        <dbReference type="ChEBI" id="CHEBI:57865"/>
        <dbReference type="EC" id="3.6.1.9"/>
    </reaction>
</comment>
<dbReference type="PROSITE" id="PS51186">
    <property type="entry name" value="GNAT"/>
    <property type="match status" value="1"/>
</dbReference>
<sequence length="357" mass="40339">MREIVLASASPRRRQLLEQVGIPYRVLPSQVEEVVTSTVPSDVVEELSAQKCADVLERVPEETVVLGADTVVAFEGRILGKPADREEAFGMLKMLQGQTHQVYTGVTLMEKRKGTAIRETFHACTDVTFYPVSDQELREYIETGEPMDKAGAYGIQGRFAAHVREIHGDYNNVVGLPAAEVYHRLKSFGQGKRTVKYQIRPAREEDLREIARIEARCFPPAEAAGYEDFLQRYQTCRESFFVAETEDGALAGFCNGCCSDTDHLADELYHDASLHNPEGPYQMIFGLDVSPEYQKQGIGEALMRYMVESARERGKKAVVLTCKEHMIPFYKKIGYRYIEVSDSVHGGAVWHKMMYRF</sequence>
<organism evidence="5 6">
    <name type="scientific">Candidatus Fusicatenibacter merdavium</name>
    <dbReference type="NCBI Taxonomy" id="2838600"/>
    <lineage>
        <taxon>Bacteria</taxon>
        <taxon>Bacillati</taxon>
        <taxon>Bacillota</taxon>
        <taxon>Clostridia</taxon>
        <taxon>Lachnospirales</taxon>
        <taxon>Lachnospiraceae</taxon>
        <taxon>Fusicatenibacter</taxon>
    </lineage>
</organism>
<comment type="function">
    <text evidence="3">Nucleoside triphosphate pyrophosphatase that hydrolyzes dTTP and UTP. May have a dual role in cell division arrest and in preventing the incorporation of modified nucleotides into cellular nucleic acids.</text>
</comment>
<keyword evidence="2 3" id="KW-0378">Hydrolase</keyword>
<reference evidence="5" key="2">
    <citation type="submission" date="2021-04" db="EMBL/GenBank/DDBJ databases">
        <authorList>
            <person name="Gilroy R."/>
        </authorList>
    </citation>
    <scope>NUCLEOTIDE SEQUENCE</scope>
    <source>
        <strain evidence="5">CHK183-1962</strain>
    </source>
</reference>
<dbReference type="GO" id="GO:0016747">
    <property type="term" value="F:acyltransferase activity, transferring groups other than amino-acyl groups"/>
    <property type="evidence" value="ECO:0007669"/>
    <property type="project" value="InterPro"/>
</dbReference>
<dbReference type="PANTHER" id="PTHR43213">
    <property type="entry name" value="BIFUNCTIONAL DTTP/UTP PYROPHOSPHATASE/METHYLTRANSFERASE PROTEIN-RELATED"/>
    <property type="match status" value="1"/>
</dbReference>
<dbReference type="Proteomes" id="UP000886890">
    <property type="component" value="Unassembled WGS sequence"/>
</dbReference>
<evidence type="ECO:0000256" key="3">
    <source>
        <dbReference type="HAMAP-Rule" id="MF_00528"/>
    </source>
</evidence>
<evidence type="ECO:0000313" key="5">
    <source>
        <dbReference type="EMBL" id="HIX77169.1"/>
    </source>
</evidence>
<feature type="site" description="Important for substrate specificity" evidence="3">
    <location>
        <position position="12"/>
    </location>
</feature>
<evidence type="ECO:0000256" key="1">
    <source>
        <dbReference type="ARBA" id="ARBA00001968"/>
    </source>
</evidence>
<dbReference type="Gene3D" id="3.90.950.10">
    <property type="match status" value="1"/>
</dbReference>
<comment type="subcellular location">
    <subcellularLocation>
        <location evidence="3">Cytoplasm</location>
    </subcellularLocation>
</comment>
<feature type="site" description="Important for substrate specificity" evidence="3">
    <location>
        <position position="70"/>
    </location>
</feature>